<keyword evidence="1" id="KW-0479">Metal-binding</keyword>
<dbReference type="Proteomes" id="UP000825935">
    <property type="component" value="Chromosome 25"/>
</dbReference>
<evidence type="ECO:0000256" key="3">
    <source>
        <dbReference type="ARBA" id="ARBA00024045"/>
    </source>
</evidence>
<keyword evidence="7" id="KW-1185">Reference proteome</keyword>
<dbReference type="Pfam" id="PF00403">
    <property type="entry name" value="HMA"/>
    <property type="match status" value="2"/>
</dbReference>
<reference evidence="6" key="1">
    <citation type="submission" date="2021-08" db="EMBL/GenBank/DDBJ databases">
        <title>WGS assembly of Ceratopteris richardii.</title>
        <authorList>
            <person name="Marchant D.B."/>
            <person name="Chen G."/>
            <person name="Jenkins J."/>
            <person name="Shu S."/>
            <person name="Leebens-Mack J."/>
            <person name="Grimwood J."/>
            <person name="Schmutz J."/>
            <person name="Soltis P."/>
            <person name="Soltis D."/>
            <person name="Chen Z.-H."/>
        </authorList>
    </citation>
    <scope>NUCLEOTIDE SEQUENCE</scope>
    <source>
        <strain evidence="6">Whitten #5841</strain>
        <tissue evidence="6">Leaf</tissue>
    </source>
</reference>
<dbReference type="OrthoDB" id="689350at2759"/>
<feature type="domain" description="HMA" evidence="5">
    <location>
        <begin position="40"/>
        <end position="83"/>
    </location>
</feature>
<protein>
    <recommendedName>
        <fullName evidence="5">HMA domain-containing protein</fullName>
    </recommendedName>
</protein>
<keyword evidence="2" id="KW-0636">Prenylation</keyword>
<dbReference type="SUPFAM" id="SSF55008">
    <property type="entry name" value="HMA, heavy metal-associated domain"/>
    <property type="match status" value="2"/>
</dbReference>
<sequence>MFFAYHTPCQYHADNFLLDFFFLLQGTENDEGRFVLETRMTSEECRYRIYKAIISYPGVEDVSIDLKGNKVTLKAPNVEPTELFASIKRKSGGNVTKLLHPTPKEKKLVEVTVVLKMNIDCSKCKKKILKAAWKIKDVCSVTVEEQTVVIRGWNLDSTRVRSDVSKYSGKLAEIVPENKDSHEKENNDKDDEKKEIDAAMEQANQRVHMYMYAYPPYFSDQNPNAYIYLHASPPSFSDENPNVYICTRASPPYFSDENPNACMVM</sequence>
<evidence type="ECO:0000313" key="7">
    <source>
        <dbReference type="Proteomes" id="UP000825935"/>
    </source>
</evidence>
<dbReference type="InterPro" id="IPR044577">
    <property type="entry name" value="HIPP4/7/8/17/18/19"/>
</dbReference>
<dbReference type="PANTHER" id="PTHR46195:SF2">
    <property type="entry name" value="HEAVY METAL-ASSOCIATED ISOPRENYLATED PLANT PROTEIN 7"/>
    <property type="match status" value="1"/>
</dbReference>
<dbReference type="EMBL" id="CM035430">
    <property type="protein sequence ID" value="KAH7297668.1"/>
    <property type="molecule type" value="Genomic_DNA"/>
</dbReference>
<dbReference type="PANTHER" id="PTHR46195">
    <property type="entry name" value="HEAVY METAL-ASSOCIATED ISOPRENYLATED PLANT PROTEIN 7"/>
    <property type="match status" value="1"/>
</dbReference>
<dbReference type="AlphaFoldDB" id="A0A8T2RQ77"/>
<evidence type="ECO:0000256" key="2">
    <source>
        <dbReference type="ARBA" id="ARBA00023289"/>
    </source>
</evidence>
<dbReference type="Gene3D" id="3.30.70.100">
    <property type="match status" value="2"/>
</dbReference>
<organism evidence="6 7">
    <name type="scientific">Ceratopteris richardii</name>
    <name type="common">Triangle waterfern</name>
    <dbReference type="NCBI Taxonomy" id="49495"/>
    <lineage>
        <taxon>Eukaryota</taxon>
        <taxon>Viridiplantae</taxon>
        <taxon>Streptophyta</taxon>
        <taxon>Embryophyta</taxon>
        <taxon>Tracheophyta</taxon>
        <taxon>Polypodiopsida</taxon>
        <taxon>Polypodiidae</taxon>
        <taxon>Polypodiales</taxon>
        <taxon>Pteridineae</taxon>
        <taxon>Pteridaceae</taxon>
        <taxon>Parkerioideae</taxon>
        <taxon>Ceratopteris</taxon>
    </lineage>
</organism>
<feature type="domain" description="HMA" evidence="5">
    <location>
        <begin position="117"/>
        <end position="160"/>
    </location>
</feature>
<dbReference type="InterPro" id="IPR006121">
    <property type="entry name" value="HMA_dom"/>
</dbReference>
<proteinExistence type="inferred from homology"/>
<gene>
    <name evidence="6" type="ORF">KP509_25G006200</name>
</gene>
<dbReference type="InterPro" id="IPR036163">
    <property type="entry name" value="HMA_dom_sf"/>
</dbReference>
<keyword evidence="2" id="KW-0449">Lipoprotein</keyword>
<comment type="caution">
    <text evidence="6">The sequence shown here is derived from an EMBL/GenBank/DDBJ whole genome shotgun (WGS) entry which is preliminary data.</text>
</comment>
<dbReference type="GO" id="GO:0046872">
    <property type="term" value="F:metal ion binding"/>
    <property type="evidence" value="ECO:0007669"/>
    <property type="project" value="UniProtKB-KW"/>
</dbReference>
<evidence type="ECO:0000313" key="6">
    <source>
        <dbReference type="EMBL" id="KAH7297668.1"/>
    </source>
</evidence>
<evidence type="ECO:0000256" key="4">
    <source>
        <dbReference type="SAM" id="MobiDB-lite"/>
    </source>
</evidence>
<feature type="region of interest" description="Disordered" evidence="4">
    <location>
        <begin position="172"/>
        <end position="193"/>
    </location>
</feature>
<feature type="compositionally biased region" description="Basic and acidic residues" evidence="4">
    <location>
        <begin position="176"/>
        <end position="193"/>
    </location>
</feature>
<evidence type="ECO:0000256" key="1">
    <source>
        <dbReference type="ARBA" id="ARBA00022723"/>
    </source>
</evidence>
<name>A0A8T2RQ77_CERRI</name>
<comment type="similarity">
    <text evidence="3">Belongs to the HIPP family.</text>
</comment>
<evidence type="ECO:0000259" key="5">
    <source>
        <dbReference type="Pfam" id="PF00403"/>
    </source>
</evidence>
<accession>A0A8T2RQ77</accession>
<dbReference type="CDD" id="cd00371">
    <property type="entry name" value="HMA"/>
    <property type="match status" value="1"/>
</dbReference>